<gene>
    <name evidence="12" type="primary">rbsK</name>
    <name evidence="14" type="ORF">FC07_GL003008</name>
</gene>
<comment type="function">
    <text evidence="12">Catalyzes the phosphorylation of ribose at O-5 in a reaction requiring ATP and magnesium. The resulting D-ribose-5-phosphate can then be used either for sythesis of nucleotides, histidine, and tryptophan, or as a component of the pentose phosphate pathway.</text>
</comment>
<comment type="subcellular location">
    <subcellularLocation>
        <location evidence="12">Cytoplasm</location>
    </subcellularLocation>
</comment>
<dbReference type="Gene3D" id="3.40.1190.20">
    <property type="match status" value="1"/>
</dbReference>
<organism evidence="14 15">
    <name type="scientific">Loigolactobacillus bifermentans DSM 20003</name>
    <dbReference type="NCBI Taxonomy" id="1423726"/>
    <lineage>
        <taxon>Bacteria</taxon>
        <taxon>Bacillati</taxon>
        <taxon>Bacillota</taxon>
        <taxon>Bacilli</taxon>
        <taxon>Lactobacillales</taxon>
        <taxon>Lactobacillaceae</taxon>
        <taxon>Loigolactobacillus</taxon>
    </lineage>
</organism>
<dbReference type="UniPathway" id="UPA00916">
    <property type="reaction ID" value="UER00889"/>
</dbReference>
<dbReference type="Proteomes" id="UP000051461">
    <property type="component" value="Unassembled WGS sequence"/>
</dbReference>
<dbReference type="RefSeq" id="WP_057903372.1">
    <property type="nucleotide sequence ID" value="NZ_AZDA01000005.1"/>
</dbReference>
<feature type="active site" description="Proton acceptor" evidence="12">
    <location>
        <position position="255"/>
    </location>
</feature>
<dbReference type="GO" id="GO:0019303">
    <property type="term" value="P:D-ribose catabolic process"/>
    <property type="evidence" value="ECO:0007669"/>
    <property type="project" value="UniProtKB-UniRule"/>
</dbReference>
<dbReference type="InterPro" id="IPR002173">
    <property type="entry name" value="Carboh/pur_kinase_PfkB_CS"/>
</dbReference>
<feature type="domain" description="Carbohydrate kinase PfkB" evidence="13">
    <location>
        <begin position="1"/>
        <end position="299"/>
    </location>
</feature>
<evidence type="ECO:0000256" key="4">
    <source>
        <dbReference type="ARBA" id="ARBA00022679"/>
    </source>
</evidence>
<comment type="activity regulation">
    <text evidence="12">Activated by a monovalent cation that binds near, but not in, the active site. The most likely occupant of the site in vivo is potassium. Ion binding induces a conformational change that may alter substrate affinity.</text>
</comment>
<evidence type="ECO:0000256" key="5">
    <source>
        <dbReference type="ARBA" id="ARBA00022723"/>
    </source>
</evidence>
<evidence type="ECO:0000259" key="13">
    <source>
        <dbReference type="Pfam" id="PF00294"/>
    </source>
</evidence>
<comment type="cofactor">
    <cofactor evidence="12">
        <name>Mg(2+)</name>
        <dbReference type="ChEBI" id="CHEBI:18420"/>
    </cofactor>
    <text evidence="12">Requires a divalent cation, most likely magnesium in vivo, as an electrophilic catalyst to aid phosphoryl group transfer. It is the chelate of the metal and the nucleotide that is the actual substrate.</text>
</comment>
<dbReference type="PANTHER" id="PTHR10584:SF166">
    <property type="entry name" value="RIBOKINASE"/>
    <property type="match status" value="1"/>
</dbReference>
<keyword evidence="4 12" id="KW-0808">Transferase</keyword>
<keyword evidence="5 12" id="KW-0479">Metal-binding</keyword>
<dbReference type="SUPFAM" id="SSF53613">
    <property type="entry name" value="Ribokinase-like"/>
    <property type="match status" value="1"/>
</dbReference>
<dbReference type="PATRIC" id="fig|1423726.3.peg.3122"/>
<feature type="binding site" evidence="12">
    <location>
        <begin position="39"/>
        <end position="43"/>
    </location>
    <ligand>
        <name>substrate</name>
    </ligand>
</feature>
<feature type="binding site" evidence="12">
    <location>
        <position position="289"/>
    </location>
    <ligand>
        <name>K(+)</name>
        <dbReference type="ChEBI" id="CHEBI:29103"/>
    </ligand>
</feature>
<keyword evidence="10 12" id="KW-0630">Potassium</keyword>
<dbReference type="GO" id="GO:0005829">
    <property type="term" value="C:cytosol"/>
    <property type="evidence" value="ECO:0007669"/>
    <property type="project" value="TreeGrafter"/>
</dbReference>
<dbReference type="OrthoDB" id="9775849at2"/>
<reference evidence="14 15" key="1">
    <citation type="journal article" date="2015" name="Genome Announc.">
        <title>Expanding the biotechnology potential of lactobacilli through comparative genomics of 213 strains and associated genera.</title>
        <authorList>
            <person name="Sun Z."/>
            <person name="Harris H.M."/>
            <person name="McCann A."/>
            <person name="Guo C."/>
            <person name="Argimon S."/>
            <person name="Zhang W."/>
            <person name="Yang X."/>
            <person name="Jeffery I.B."/>
            <person name="Cooney J.C."/>
            <person name="Kagawa T.F."/>
            <person name="Liu W."/>
            <person name="Song Y."/>
            <person name="Salvetti E."/>
            <person name="Wrobel A."/>
            <person name="Rasinkangas P."/>
            <person name="Parkhill J."/>
            <person name="Rea M.C."/>
            <person name="O'Sullivan O."/>
            <person name="Ritari J."/>
            <person name="Douillard F.P."/>
            <person name="Paul Ross R."/>
            <person name="Yang R."/>
            <person name="Briner A.E."/>
            <person name="Felis G.E."/>
            <person name="de Vos W.M."/>
            <person name="Barrangou R."/>
            <person name="Klaenhammer T.R."/>
            <person name="Caufield P.W."/>
            <person name="Cui Y."/>
            <person name="Zhang H."/>
            <person name="O'Toole P.W."/>
        </authorList>
    </citation>
    <scope>NUCLEOTIDE SEQUENCE [LARGE SCALE GENOMIC DNA]</scope>
    <source>
        <strain evidence="14 15">DSM 20003</strain>
    </source>
</reference>
<comment type="similarity">
    <text evidence="12">Belongs to the carbohydrate kinase PfkB family. Ribokinase subfamily.</text>
</comment>
<feature type="binding site" evidence="12">
    <location>
        <position position="251"/>
    </location>
    <ligand>
        <name>K(+)</name>
        <dbReference type="ChEBI" id="CHEBI:29103"/>
    </ligand>
</feature>
<comment type="catalytic activity">
    <reaction evidence="12">
        <text>D-ribose + ATP = D-ribose 5-phosphate + ADP + H(+)</text>
        <dbReference type="Rhea" id="RHEA:13697"/>
        <dbReference type="ChEBI" id="CHEBI:15378"/>
        <dbReference type="ChEBI" id="CHEBI:30616"/>
        <dbReference type="ChEBI" id="CHEBI:47013"/>
        <dbReference type="ChEBI" id="CHEBI:78346"/>
        <dbReference type="ChEBI" id="CHEBI:456216"/>
        <dbReference type="EC" id="2.7.1.15"/>
    </reaction>
</comment>
<comment type="subunit">
    <text evidence="12">Homodimer.</text>
</comment>
<keyword evidence="11 12" id="KW-0119">Carbohydrate metabolism</keyword>
<dbReference type="GO" id="GO:0046872">
    <property type="term" value="F:metal ion binding"/>
    <property type="evidence" value="ECO:0007669"/>
    <property type="project" value="UniProtKB-KW"/>
</dbReference>
<evidence type="ECO:0000256" key="3">
    <source>
        <dbReference type="ARBA" id="ARBA00016943"/>
    </source>
</evidence>
<feature type="binding site" evidence="12">
    <location>
        <begin position="223"/>
        <end position="228"/>
    </location>
    <ligand>
        <name>ATP</name>
        <dbReference type="ChEBI" id="CHEBI:30616"/>
    </ligand>
</feature>
<dbReference type="NCBIfam" id="TIGR02152">
    <property type="entry name" value="D_ribokin_bact"/>
    <property type="match status" value="1"/>
</dbReference>
<dbReference type="PRINTS" id="PR00990">
    <property type="entry name" value="RIBOKINASE"/>
</dbReference>
<name>A0A0R1H2A7_9LACO</name>
<dbReference type="PANTHER" id="PTHR10584">
    <property type="entry name" value="SUGAR KINASE"/>
    <property type="match status" value="1"/>
</dbReference>
<evidence type="ECO:0000256" key="12">
    <source>
        <dbReference type="HAMAP-Rule" id="MF_01987"/>
    </source>
</evidence>
<feature type="binding site" evidence="12">
    <location>
        <begin position="254"/>
        <end position="255"/>
    </location>
    <ligand>
        <name>ATP</name>
        <dbReference type="ChEBI" id="CHEBI:30616"/>
    </ligand>
</feature>
<protein>
    <recommendedName>
        <fullName evidence="3 12">Ribokinase</fullName>
        <shortName evidence="12">RK</shortName>
        <ecNumber evidence="2 12">2.7.1.15</ecNumber>
    </recommendedName>
</protein>
<keyword evidence="15" id="KW-1185">Reference proteome</keyword>
<keyword evidence="8 12" id="KW-0067">ATP-binding</keyword>
<evidence type="ECO:0000256" key="10">
    <source>
        <dbReference type="ARBA" id="ARBA00022958"/>
    </source>
</evidence>
<evidence type="ECO:0000313" key="15">
    <source>
        <dbReference type="Proteomes" id="UP000051461"/>
    </source>
</evidence>
<feature type="binding site" evidence="12">
    <location>
        <position position="291"/>
    </location>
    <ligand>
        <name>K(+)</name>
        <dbReference type="ChEBI" id="CHEBI:29103"/>
    </ligand>
</feature>
<dbReference type="InterPro" id="IPR011611">
    <property type="entry name" value="PfkB_dom"/>
</dbReference>
<dbReference type="InterPro" id="IPR002139">
    <property type="entry name" value="Ribo/fructo_kinase"/>
</dbReference>
<evidence type="ECO:0000256" key="9">
    <source>
        <dbReference type="ARBA" id="ARBA00022842"/>
    </source>
</evidence>
<dbReference type="GO" id="GO:0004747">
    <property type="term" value="F:ribokinase activity"/>
    <property type="evidence" value="ECO:0007669"/>
    <property type="project" value="UniProtKB-UniRule"/>
</dbReference>
<feature type="binding site" evidence="12">
    <location>
        <position position="140"/>
    </location>
    <ligand>
        <name>substrate</name>
    </ligand>
</feature>
<proteinExistence type="inferred from homology"/>
<feature type="binding site" evidence="12">
    <location>
        <position position="255"/>
    </location>
    <ligand>
        <name>substrate</name>
    </ligand>
</feature>
<comment type="caution">
    <text evidence="14">The sequence shown here is derived from an EMBL/GenBank/DDBJ whole genome shotgun (WGS) entry which is preliminary data.</text>
</comment>
<dbReference type="HAMAP" id="MF_01987">
    <property type="entry name" value="Ribokinase"/>
    <property type="match status" value="1"/>
</dbReference>
<dbReference type="AlphaFoldDB" id="A0A0R1H2A7"/>
<dbReference type="GO" id="GO:0005524">
    <property type="term" value="F:ATP binding"/>
    <property type="evidence" value="ECO:0007669"/>
    <property type="project" value="UniProtKB-UniRule"/>
</dbReference>
<dbReference type="InterPro" id="IPR011877">
    <property type="entry name" value="Ribokinase"/>
</dbReference>
<keyword evidence="7 12" id="KW-0418">Kinase</keyword>
<dbReference type="InterPro" id="IPR029056">
    <property type="entry name" value="Ribokinase-like"/>
</dbReference>
<dbReference type="PROSITE" id="PS00584">
    <property type="entry name" value="PFKB_KINASES_2"/>
    <property type="match status" value="1"/>
</dbReference>
<accession>A0A0R1H2A7</accession>
<evidence type="ECO:0000256" key="7">
    <source>
        <dbReference type="ARBA" id="ARBA00022777"/>
    </source>
</evidence>
<evidence type="ECO:0000256" key="6">
    <source>
        <dbReference type="ARBA" id="ARBA00022741"/>
    </source>
</evidence>
<comment type="similarity">
    <text evidence="1">Belongs to the carbohydrate kinase pfkB family.</text>
</comment>
<dbReference type="CDD" id="cd01174">
    <property type="entry name" value="ribokinase"/>
    <property type="match status" value="1"/>
</dbReference>
<feature type="binding site" evidence="12">
    <location>
        <position position="249"/>
    </location>
    <ligand>
        <name>K(+)</name>
        <dbReference type="ChEBI" id="CHEBI:29103"/>
    </ligand>
</feature>
<sequence length="307" mass="31064">MTRITVLGSLNADTILKMPHLPLPGETIALTAKKTAGGGKGANQAIAAARAGAATTFIGQVGADSAGTLLTDALQAAQVNLDHVTTTTAAATGQAYIMLDDAGQNSILIDGGANQTLTVADVTAAKPAITSADFLVAQFETPLAVTLAAFQIAKAAGVTTILNPAPAKATLPPKLLALTDLIVPNETEASILTQQTVIPTQLSTLKAAAAKLQAQGVANVVITLGETGVFYDQHGLSGQIPAFKVKAVDTTAAGDTFIGALTAVLAKDLHNLPAALTFASRASALAVQTLGAQPSIPTRQMIDQARF</sequence>
<dbReference type="Pfam" id="PF00294">
    <property type="entry name" value="PfkB"/>
    <property type="match status" value="1"/>
</dbReference>
<evidence type="ECO:0000256" key="8">
    <source>
        <dbReference type="ARBA" id="ARBA00022840"/>
    </source>
</evidence>
<comment type="pathway">
    <text evidence="12">Carbohydrate metabolism; D-ribose degradation; D-ribose 5-phosphate from beta-D-ribopyranose: step 2/2.</text>
</comment>
<evidence type="ECO:0000256" key="1">
    <source>
        <dbReference type="ARBA" id="ARBA00005380"/>
    </source>
</evidence>
<feature type="binding site" evidence="12">
    <location>
        <position position="185"/>
    </location>
    <ligand>
        <name>ATP</name>
        <dbReference type="ChEBI" id="CHEBI:30616"/>
    </ligand>
</feature>
<keyword evidence="12" id="KW-0963">Cytoplasm</keyword>
<evidence type="ECO:0000256" key="2">
    <source>
        <dbReference type="ARBA" id="ARBA00012035"/>
    </source>
</evidence>
<feature type="binding site" evidence="12">
    <location>
        <position position="295"/>
    </location>
    <ligand>
        <name>K(+)</name>
        <dbReference type="ChEBI" id="CHEBI:29103"/>
    </ligand>
</feature>
<dbReference type="STRING" id="1423726.FC07_GL003008"/>
<comment type="caution">
    <text evidence="12">Lacks conserved residue(s) required for the propagation of feature annotation.</text>
</comment>
<evidence type="ECO:0000313" key="14">
    <source>
        <dbReference type="EMBL" id="KRK40716.1"/>
    </source>
</evidence>
<feature type="binding site" evidence="12">
    <location>
        <position position="286"/>
    </location>
    <ligand>
        <name>K(+)</name>
        <dbReference type="ChEBI" id="CHEBI:29103"/>
    </ligand>
</feature>
<evidence type="ECO:0000256" key="11">
    <source>
        <dbReference type="ARBA" id="ARBA00023277"/>
    </source>
</evidence>
<dbReference type="EC" id="2.7.1.15" evidence="2 12"/>
<keyword evidence="6 12" id="KW-0547">Nucleotide-binding</keyword>
<feature type="binding site" evidence="12">
    <location>
        <begin position="11"/>
        <end position="13"/>
    </location>
    <ligand>
        <name>substrate</name>
    </ligand>
</feature>
<dbReference type="EMBL" id="AZDA01000005">
    <property type="protein sequence ID" value="KRK40716.1"/>
    <property type="molecule type" value="Genomic_DNA"/>
</dbReference>
<keyword evidence="9 12" id="KW-0460">Magnesium</keyword>